<accession>A0AB37U926</accession>
<name>A0AB37U926_9CYAN</name>
<gene>
    <name evidence="1" type="ORF">DSM107010_71930</name>
</gene>
<comment type="caution">
    <text evidence="1">The sequence shown here is derived from an EMBL/GenBank/DDBJ whole genome shotgun (WGS) entry which is preliminary data.</text>
</comment>
<organism evidence="1 2">
    <name type="scientific">Chroococcidiopsis cubana SAG 39.79</name>
    <dbReference type="NCBI Taxonomy" id="388085"/>
    <lineage>
        <taxon>Bacteria</taxon>
        <taxon>Bacillati</taxon>
        <taxon>Cyanobacteriota</taxon>
        <taxon>Cyanophyceae</taxon>
        <taxon>Chroococcidiopsidales</taxon>
        <taxon>Chroococcidiopsidaceae</taxon>
        <taxon>Chroococcidiopsis</taxon>
    </lineage>
</organism>
<reference evidence="1 2" key="1">
    <citation type="journal article" date="2019" name="Genome Biol. Evol.">
        <title>Day and night: Metabolic profiles and evolutionary relationships of six axenic non-marine cyanobacteria.</title>
        <authorList>
            <person name="Will S.E."/>
            <person name="Henke P."/>
            <person name="Boedeker C."/>
            <person name="Huang S."/>
            <person name="Brinkmann H."/>
            <person name="Rohde M."/>
            <person name="Jarek M."/>
            <person name="Friedl T."/>
            <person name="Seufert S."/>
            <person name="Schumacher M."/>
            <person name="Overmann J."/>
            <person name="Neumann-Schaal M."/>
            <person name="Petersen J."/>
        </authorList>
    </citation>
    <scope>NUCLEOTIDE SEQUENCE [LARGE SCALE GENOMIC DNA]</scope>
    <source>
        <strain evidence="1 2">SAG 39.79</strain>
    </source>
</reference>
<evidence type="ECO:0000313" key="2">
    <source>
        <dbReference type="Proteomes" id="UP000282574"/>
    </source>
</evidence>
<protein>
    <submittedName>
        <fullName evidence="1">Uncharacterized protein</fullName>
    </submittedName>
</protein>
<evidence type="ECO:0000313" key="1">
    <source>
        <dbReference type="EMBL" id="RUS94405.1"/>
    </source>
</evidence>
<keyword evidence="2" id="KW-1185">Reference proteome</keyword>
<dbReference type="Proteomes" id="UP000282574">
    <property type="component" value="Unassembled WGS sequence"/>
</dbReference>
<sequence>MRIEIPPLHLTPPVTRGYVSDIVANQQLRQQEYDSWQLSITCKFQVAEGCRPANIFDALIGRIDDPALVLMNKARTVKLVRVEGIKQLKAEGWVIVACEFNKRNKKNIDKYLSDAVPLHPVRPSQEEYEEMKKKYYNNLVYNPVRFIWR</sequence>
<proteinExistence type="predicted"/>
<dbReference type="RefSeq" id="WP_106170444.1">
    <property type="nucleotide sequence ID" value="NZ_JAVKZF010000001.1"/>
</dbReference>
<dbReference type="EMBL" id="RSCK01000209">
    <property type="protein sequence ID" value="RUS94405.1"/>
    <property type="molecule type" value="Genomic_DNA"/>
</dbReference>
<dbReference type="AlphaFoldDB" id="A0AB37U926"/>